<dbReference type="AlphaFoldDB" id="A0A0N4ZRS2"/>
<dbReference type="Proteomes" id="UP000038045">
    <property type="component" value="Unplaced"/>
</dbReference>
<name>A0A0N4ZRS2_PARTI</name>
<evidence type="ECO:0000313" key="3">
    <source>
        <dbReference type="Proteomes" id="UP000038045"/>
    </source>
</evidence>
<feature type="coiled-coil region" evidence="1">
    <location>
        <begin position="60"/>
        <end position="101"/>
    </location>
</feature>
<dbReference type="WBParaSite" id="PTRK_0001120600.1">
    <property type="protein sequence ID" value="PTRK_0001120600.1"/>
    <property type="gene ID" value="PTRK_0001120600"/>
</dbReference>
<keyword evidence="1" id="KW-0175">Coiled coil</keyword>
<evidence type="ECO:0000256" key="2">
    <source>
        <dbReference type="SAM" id="MobiDB-lite"/>
    </source>
</evidence>
<organism evidence="3 4">
    <name type="scientific">Parastrongyloides trichosuri</name>
    <name type="common">Possum-specific nematode worm</name>
    <dbReference type="NCBI Taxonomy" id="131310"/>
    <lineage>
        <taxon>Eukaryota</taxon>
        <taxon>Metazoa</taxon>
        <taxon>Ecdysozoa</taxon>
        <taxon>Nematoda</taxon>
        <taxon>Chromadorea</taxon>
        <taxon>Rhabditida</taxon>
        <taxon>Tylenchina</taxon>
        <taxon>Panagrolaimomorpha</taxon>
        <taxon>Strongyloidoidea</taxon>
        <taxon>Strongyloididae</taxon>
        <taxon>Parastrongyloides</taxon>
    </lineage>
</organism>
<protein>
    <submittedName>
        <fullName evidence="4">Uncharacterized protein</fullName>
    </submittedName>
</protein>
<evidence type="ECO:0000313" key="4">
    <source>
        <dbReference type="WBParaSite" id="PTRK_0001120600.1"/>
    </source>
</evidence>
<proteinExistence type="predicted"/>
<evidence type="ECO:0000256" key="1">
    <source>
        <dbReference type="SAM" id="Coils"/>
    </source>
</evidence>
<keyword evidence="3" id="KW-1185">Reference proteome</keyword>
<feature type="compositionally biased region" description="Basic and acidic residues" evidence="2">
    <location>
        <begin position="150"/>
        <end position="162"/>
    </location>
</feature>
<reference evidence="4" key="1">
    <citation type="submission" date="2017-02" db="UniProtKB">
        <authorList>
            <consortium name="WormBaseParasite"/>
        </authorList>
    </citation>
    <scope>IDENTIFICATION</scope>
</reference>
<feature type="region of interest" description="Disordered" evidence="2">
    <location>
        <begin position="150"/>
        <end position="177"/>
    </location>
</feature>
<sequence>MDQSFTLQDLQYGCRQKLHFVDNLKNSEVQNEIYICNAQLKDDCSELSKLIANCSLNRGISNMDKENILMEDKKQFLENEIEETQRKLDHTMNEIELQTRNDSFKWIISMAILSVEERNVFRSIYKIKNSEDKQLIDNKATENLNITNEDDRPKLFQNDNDKVSVSSRNTTRKSKNIEPLKEDNEGLRLNIDTIQKLLQNSSVLSQPSTLSFLECDGEVNGNKNNVPMFSDLVSRDTDNKEKIQDYDNIAVNYNHGKDTCLTEFFASSPEKNNSQELKNYGNTDMSSPNNCSLRIDEEFNFDTTNLPDSKIKNVNYTMLNTTLDNDLNVEKSKLVDVKGKVTEDNLEDMPITDNFMDNTTNFLPFQSSKNTNDGSEFSINFNSPECETEMDINFDEEINFDCKEDVFGDNMDFRFE</sequence>
<accession>A0A0N4ZRS2</accession>